<dbReference type="Gene3D" id="3.90.550.10">
    <property type="entry name" value="Spore Coat Polysaccharide Biosynthesis Protein SpsA, Chain A"/>
    <property type="match status" value="1"/>
</dbReference>
<name>A0A0U4AZ67_9ACTN</name>
<organism evidence="2 3">
    <name type="scientific">Aeromicrobium erythreum</name>
    <dbReference type="NCBI Taxonomy" id="2041"/>
    <lineage>
        <taxon>Bacteria</taxon>
        <taxon>Bacillati</taxon>
        <taxon>Actinomycetota</taxon>
        <taxon>Actinomycetes</taxon>
        <taxon>Propionibacteriales</taxon>
        <taxon>Nocardioidaceae</taxon>
        <taxon>Aeromicrobium</taxon>
    </lineage>
</organism>
<dbReference type="EMBL" id="CP011502">
    <property type="protein sequence ID" value="ALX05600.1"/>
    <property type="molecule type" value="Genomic_DNA"/>
</dbReference>
<evidence type="ECO:0000313" key="2">
    <source>
        <dbReference type="EMBL" id="ALX05600.1"/>
    </source>
</evidence>
<dbReference type="InterPro" id="IPR050834">
    <property type="entry name" value="Glycosyltransf_2"/>
</dbReference>
<evidence type="ECO:0000259" key="1">
    <source>
        <dbReference type="Pfam" id="PF00535"/>
    </source>
</evidence>
<dbReference type="SUPFAM" id="SSF53448">
    <property type="entry name" value="Nucleotide-diphospho-sugar transferases"/>
    <property type="match status" value="1"/>
</dbReference>
<sequence>MAEAVRSVLLQEYAGPVEVVVVFDACEPVLPDVALLPGQSLRAVVNDRVRGLAGARNTGILAASHPFVAFLDDDDTWLPGKLAAQMPLFRDHPDARLVATAMQVDDGERLTDRLVPADVVSHAELVRERFGGLHSSSFVFRRDALVDEIGMIDEDLPRGYAEDTDVLLAASRLAPVRLVNEPLVRVRWQGQSYFFGRWADYAAALTYLLHKHPQFADDDAAHARMLSQIAFGEVSSGQRRAGRRHARQALALRPTTLRAWLALAVGLRLLTPGAVVTVARRFGKGI</sequence>
<dbReference type="STRING" id="2041.AERYTH_13290"/>
<dbReference type="InterPro" id="IPR001173">
    <property type="entry name" value="Glyco_trans_2-like"/>
</dbReference>
<reference evidence="2 3" key="1">
    <citation type="journal article" date="1991" name="Int. J. Syst. Bacteriol.">
        <title>Description of the erythromycin-producing bacterium Arthrobacter sp. strain NRRL B-3381 as Aeromicrobium erythreum gen. nov., sp. nov.</title>
        <authorList>
            <person name="Miller E.S."/>
            <person name="Woese C.R."/>
            <person name="Brenner S."/>
        </authorList>
    </citation>
    <scope>NUCLEOTIDE SEQUENCE [LARGE SCALE GENOMIC DNA]</scope>
    <source>
        <strain evidence="2 3">AR18</strain>
    </source>
</reference>
<dbReference type="PATRIC" id="fig|2041.4.peg.2774"/>
<evidence type="ECO:0000313" key="3">
    <source>
        <dbReference type="Proteomes" id="UP000067689"/>
    </source>
</evidence>
<accession>A0A0U4AZ67</accession>
<dbReference type="Proteomes" id="UP000067689">
    <property type="component" value="Chromosome"/>
</dbReference>
<dbReference type="KEGG" id="aer:AERYTH_13290"/>
<keyword evidence="3" id="KW-1185">Reference proteome</keyword>
<proteinExistence type="predicted"/>
<dbReference type="InterPro" id="IPR029044">
    <property type="entry name" value="Nucleotide-diphossugar_trans"/>
</dbReference>
<dbReference type="AlphaFoldDB" id="A0A0U4AZ67"/>
<protein>
    <recommendedName>
        <fullName evidence="1">Glycosyltransferase 2-like domain-containing protein</fullName>
    </recommendedName>
</protein>
<dbReference type="PANTHER" id="PTHR43685">
    <property type="entry name" value="GLYCOSYLTRANSFERASE"/>
    <property type="match status" value="1"/>
</dbReference>
<dbReference type="Pfam" id="PF00535">
    <property type="entry name" value="Glycos_transf_2"/>
    <property type="match status" value="1"/>
</dbReference>
<dbReference type="PANTHER" id="PTHR43685:SF11">
    <property type="entry name" value="GLYCOSYLTRANSFERASE TAGX-RELATED"/>
    <property type="match status" value="1"/>
</dbReference>
<gene>
    <name evidence="2" type="ORF">AERYTH_13290</name>
</gene>
<feature type="domain" description="Glycosyltransferase 2-like" evidence="1">
    <location>
        <begin position="2"/>
        <end position="114"/>
    </location>
</feature>
<dbReference type="CDD" id="cd00761">
    <property type="entry name" value="Glyco_tranf_GTA_type"/>
    <property type="match status" value="1"/>
</dbReference>